<dbReference type="InterPro" id="IPR002218">
    <property type="entry name" value="MnmG-rel"/>
</dbReference>
<evidence type="ECO:0000313" key="15">
    <source>
        <dbReference type="Proteomes" id="UP000035213"/>
    </source>
</evidence>
<gene>
    <name evidence="12" type="primary">mnmG</name>
    <name evidence="12" type="synonym">gidA</name>
    <name evidence="14" type="ORF">OK18_07655</name>
</gene>
<accession>A0A0G3M0Z3</accession>
<evidence type="ECO:0000256" key="8">
    <source>
        <dbReference type="ARBA" id="ARBA00022827"/>
    </source>
</evidence>
<evidence type="ECO:0000256" key="6">
    <source>
        <dbReference type="ARBA" id="ARBA00022630"/>
    </source>
</evidence>
<evidence type="ECO:0000256" key="12">
    <source>
        <dbReference type="HAMAP-Rule" id="MF_00129"/>
    </source>
</evidence>
<comment type="subcellular location">
    <subcellularLocation>
        <location evidence="12">Cytoplasm</location>
    </subcellularLocation>
</comment>
<comment type="function">
    <text evidence="2 12">NAD-binding protein involved in the addition of a carboxymethylaminomethyl (cmnm) group at the wobble position (U34) of certain tRNAs, forming tRNA-cmnm(5)s(2)U34.</text>
</comment>
<evidence type="ECO:0000256" key="3">
    <source>
        <dbReference type="ARBA" id="ARBA00007653"/>
    </source>
</evidence>
<dbReference type="PROSITE" id="PS01281">
    <property type="entry name" value="GIDA_2"/>
    <property type="match status" value="1"/>
</dbReference>
<dbReference type="AlphaFoldDB" id="A0A0G3M0Z3"/>
<dbReference type="FunFam" id="3.50.50.60:FF:000010">
    <property type="entry name" value="tRNA uridine 5-carboxymethylaminomethyl modification enzyme MnmG"/>
    <property type="match status" value="1"/>
</dbReference>
<keyword evidence="7 12" id="KW-0819">tRNA processing</keyword>
<evidence type="ECO:0000256" key="10">
    <source>
        <dbReference type="ARBA" id="ARBA00025948"/>
    </source>
</evidence>
<dbReference type="InterPro" id="IPR040131">
    <property type="entry name" value="MnmG_N"/>
</dbReference>
<feature type="binding site" evidence="12">
    <location>
        <begin position="12"/>
        <end position="17"/>
    </location>
    <ligand>
        <name>FAD</name>
        <dbReference type="ChEBI" id="CHEBI:57692"/>
    </ligand>
</feature>
<feature type="binding site" evidence="12">
    <location>
        <begin position="271"/>
        <end position="285"/>
    </location>
    <ligand>
        <name>NAD(+)</name>
        <dbReference type="ChEBI" id="CHEBI:57540"/>
    </ligand>
</feature>
<dbReference type="HAMAP" id="MF_00129">
    <property type="entry name" value="MnmG_GidA"/>
    <property type="match status" value="1"/>
</dbReference>
<sequence length="620" mass="69387">MISEIYDVIVVGAGHAGCEAAAAAANLGSKTLLITMNMQTIGQMSCNPAMGGIAKGQIVREIDAMGGYSGIVADKSAIQFKMLNLSKGPAMWSPRTQNDRMLFAEEWRLALENTPNLDFFQDMVKQLIVENNKVTGVITSLGIEVKGRSVVLTNGTFLNGLIHVGDKQLGGGRMGEPRAFGITEQLVSLGFEAGRMKTGTPPRVDGRSLDYSKMEEQKGDENPQKFSYLDTPKLTKQLSCHIVYTNETVHDILREGFDRSPMFNGTIQSLGPRYCPSIEDKINRFAERNRHQLFVEPEGWKTVEIYVNGFSSSLPEDVQIKAMKHIPGFENVKVFRPGYAIEYDYFPPTQLKHTLETKLIDNLYFAGQINGTTGYEEAAGQGLIAGINAHNKVHEKEEFILNRDEAYIGVLIDDLITKGTEEPYRMFTSRAEYRLLLRQDNADIRLTEKAFQLGLAKEERLRKVETKLSESQQLEEFLRETSLKPGIINPILESIESSPVDQAYRAAQILTRPNMTLAKLDEIEAIKEFSTQYSDEVREQAEINIKYKGYIEKEKENVAKLNRLENIKIPDDFDYSKLSSLSAEAKQKMSNVRPKTIAQAGRISGVSPADINVLLVYLGR</sequence>
<dbReference type="Proteomes" id="UP000035213">
    <property type="component" value="Chromosome"/>
</dbReference>
<keyword evidence="6 12" id="KW-0285">Flavoprotein</keyword>
<comment type="subunit">
    <text evidence="10 12">Homodimer. Heterotetramer of two MnmE and two MnmG subunits.</text>
</comment>
<dbReference type="NCBIfam" id="TIGR00136">
    <property type="entry name" value="mnmG_gidA"/>
    <property type="match status" value="1"/>
</dbReference>
<dbReference type="InterPro" id="IPR020595">
    <property type="entry name" value="MnmG-rel_CS"/>
</dbReference>
<name>A0A0G3M0Z3_CHRGL</name>
<dbReference type="SUPFAM" id="SSF51905">
    <property type="entry name" value="FAD/NAD(P)-binding domain"/>
    <property type="match status" value="1"/>
</dbReference>
<dbReference type="InterPro" id="IPR026904">
    <property type="entry name" value="MnmG_C"/>
</dbReference>
<dbReference type="Gene3D" id="3.50.50.60">
    <property type="entry name" value="FAD/NAD(P)-binding domain"/>
    <property type="match status" value="2"/>
</dbReference>
<comment type="similarity">
    <text evidence="3 12">Belongs to the MnmG family.</text>
</comment>
<dbReference type="FunFam" id="1.10.150.570:FF:000001">
    <property type="entry name" value="tRNA uridine 5-carboxymethylaminomethyl modification enzyme MnmG"/>
    <property type="match status" value="1"/>
</dbReference>
<dbReference type="EMBL" id="CP009928">
    <property type="protein sequence ID" value="AKK72519.1"/>
    <property type="molecule type" value="Genomic_DNA"/>
</dbReference>
<evidence type="ECO:0000256" key="7">
    <source>
        <dbReference type="ARBA" id="ARBA00022694"/>
    </source>
</evidence>
<proteinExistence type="inferred from homology"/>
<dbReference type="InterPro" id="IPR004416">
    <property type="entry name" value="MnmG"/>
</dbReference>
<evidence type="ECO:0000256" key="2">
    <source>
        <dbReference type="ARBA" id="ARBA00003717"/>
    </source>
</evidence>
<dbReference type="PANTHER" id="PTHR11806">
    <property type="entry name" value="GLUCOSE INHIBITED DIVISION PROTEIN A"/>
    <property type="match status" value="1"/>
</dbReference>
<dbReference type="PROSITE" id="PS01280">
    <property type="entry name" value="GIDA_1"/>
    <property type="match status" value="1"/>
</dbReference>
<evidence type="ECO:0000256" key="5">
    <source>
        <dbReference type="ARBA" id="ARBA00022490"/>
    </source>
</evidence>
<dbReference type="PATRIC" id="fig|1324352.5.peg.1610"/>
<dbReference type="GO" id="GO:0030488">
    <property type="term" value="P:tRNA methylation"/>
    <property type="evidence" value="ECO:0007669"/>
    <property type="project" value="TreeGrafter"/>
</dbReference>
<evidence type="ECO:0000259" key="13">
    <source>
        <dbReference type="SMART" id="SM01228"/>
    </source>
</evidence>
<dbReference type="RefSeq" id="WP_050021757.1">
    <property type="nucleotide sequence ID" value="NZ_CP009928.1"/>
</dbReference>
<dbReference type="KEGG" id="cgn:OK18_07655"/>
<keyword evidence="5 12" id="KW-0963">Cytoplasm</keyword>
<organism evidence="14 15">
    <name type="scientific">Chryseobacterium gallinarum</name>
    <dbReference type="NCBI Taxonomy" id="1324352"/>
    <lineage>
        <taxon>Bacteria</taxon>
        <taxon>Pseudomonadati</taxon>
        <taxon>Bacteroidota</taxon>
        <taxon>Flavobacteriia</taxon>
        <taxon>Flavobacteriales</taxon>
        <taxon>Weeksellaceae</taxon>
        <taxon>Chryseobacterium group</taxon>
        <taxon>Chryseobacterium</taxon>
    </lineage>
</organism>
<dbReference type="GO" id="GO:0005829">
    <property type="term" value="C:cytosol"/>
    <property type="evidence" value="ECO:0007669"/>
    <property type="project" value="TreeGrafter"/>
</dbReference>
<dbReference type="PANTHER" id="PTHR11806:SF0">
    <property type="entry name" value="PROTEIN MTO1 HOMOLOG, MITOCHONDRIAL"/>
    <property type="match status" value="1"/>
</dbReference>
<dbReference type="Gene3D" id="1.10.10.1800">
    <property type="entry name" value="tRNA uridine 5-carboxymethylaminomethyl modification enzyme MnmG/GidA"/>
    <property type="match status" value="1"/>
</dbReference>
<reference evidence="14 15" key="1">
    <citation type="submission" date="2014-11" db="EMBL/GenBank/DDBJ databases">
        <authorList>
            <person name="Park G.-S."/>
            <person name="Hong S.-J."/>
            <person name="Jung B.K."/>
            <person name="Khan A.R."/>
            <person name="Kwak Y."/>
            <person name="Shin J.-H."/>
        </authorList>
    </citation>
    <scope>NUCLEOTIDE SEQUENCE [LARGE SCALE GENOMIC DNA]</scope>
    <source>
        <strain evidence="14 15">DSM 27622</strain>
    </source>
</reference>
<dbReference type="FunFam" id="3.50.50.60:FF:000002">
    <property type="entry name" value="tRNA uridine 5-carboxymethylaminomethyl modification enzyme MnmG"/>
    <property type="match status" value="1"/>
</dbReference>
<dbReference type="Pfam" id="PF21680">
    <property type="entry name" value="GIDA_C_1st"/>
    <property type="match status" value="1"/>
</dbReference>
<dbReference type="InterPro" id="IPR044920">
    <property type="entry name" value="MnmG_C_subdom_sf"/>
</dbReference>
<evidence type="ECO:0000256" key="11">
    <source>
        <dbReference type="ARBA" id="ARBA00031800"/>
    </source>
</evidence>
<dbReference type="InterPro" id="IPR036188">
    <property type="entry name" value="FAD/NAD-bd_sf"/>
</dbReference>
<keyword evidence="8 12" id="KW-0274">FAD</keyword>
<keyword evidence="9 12" id="KW-0520">NAD</keyword>
<evidence type="ECO:0000256" key="1">
    <source>
        <dbReference type="ARBA" id="ARBA00001974"/>
    </source>
</evidence>
<dbReference type="Pfam" id="PF01134">
    <property type="entry name" value="GIDA"/>
    <property type="match status" value="1"/>
</dbReference>
<comment type="cofactor">
    <cofactor evidence="1 12">
        <name>FAD</name>
        <dbReference type="ChEBI" id="CHEBI:57692"/>
    </cofactor>
</comment>
<dbReference type="GO" id="GO:0050660">
    <property type="term" value="F:flavin adenine dinucleotide binding"/>
    <property type="evidence" value="ECO:0007669"/>
    <property type="project" value="UniProtKB-UniRule"/>
</dbReference>
<dbReference type="OrthoDB" id="9815560at2"/>
<dbReference type="InterPro" id="IPR047001">
    <property type="entry name" value="MnmG_C_subdom"/>
</dbReference>
<dbReference type="Gene3D" id="1.10.150.570">
    <property type="entry name" value="GidA associated domain, C-terminal subdomain"/>
    <property type="match status" value="1"/>
</dbReference>
<evidence type="ECO:0000256" key="4">
    <source>
        <dbReference type="ARBA" id="ARBA00020461"/>
    </source>
</evidence>
<dbReference type="SMART" id="SM01228">
    <property type="entry name" value="GIDA_assoc_3"/>
    <property type="match status" value="1"/>
</dbReference>
<evidence type="ECO:0000256" key="9">
    <source>
        <dbReference type="ARBA" id="ARBA00023027"/>
    </source>
</evidence>
<dbReference type="InterPro" id="IPR049312">
    <property type="entry name" value="GIDA_C_N"/>
</dbReference>
<comment type="caution">
    <text evidence="12">Lacks conserved residue(s) required for the propagation of feature annotation.</text>
</comment>
<evidence type="ECO:0000313" key="14">
    <source>
        <dbReference type="EMBL" id="AKK72519.1"/>
    </source>
</evidence>
<dbReference type="GO" id="GO:0002098">
    <property type="term" value="P:tRNA wobble uridine modification"/>
    <property type="evidence" value="ECO:0007669"/>
    <property type="project" value="InterPro"/>
</dbReference>
<feature type="domain" description="tRNA uridine 5-carboxymethylaminomethyl modification enzyme C-terminal subdomain" evidence="13">
    <location>
        <begin position="545"/>
        <end position="616"/>
    </location>
</feature>
<dbReference type="STRING" id="1324352.OK18_07655"/>
<protein>
    <recommendedName>
        <fullName evidence="4 12">tRNA uridine 5-carboxymethylaminomethyl modification enzyme MnmG</fullName>
    </recommendedName>
    <alternativeName>
        <fullName evidence="11 12">Glucose-inhibited division protein A</fullName>
    </alternativeName>
</protein>
<dbReference type="Pfam" id="PF13932">
    <property type="entry name" value="SAM_GIDA_C"/>
    <property type="match status" value="1"/>
</dbReference>